<dbReference type="AlphaFoldDB" id="A0A1H2QGY4"/>
<dbReference type="RefSeq" id="WP_091610383.1">
    <property type="nucleotide sequence ID" value="NZ_FNNC01000001.1"/>
</dbReference>
<gene>
    <name evidence="1" type="ORF">SAMN05421781_0297</name>
</gene>
<keyword evidence="2" id="KW-1185">Reference proteome</keyword>
<evidence type="ECO:0000313" key="1">
    <source>
        <dbReference type="EMBL" id="SDW05884.1"/>
    </source>
</evidence>
<reference evidence="1 2" key="1">
    <citation type="submission" date="2016-10" db="EMBL/GenBank/DDBJ databases">
        <authorList>
            <person name="de Groot N.N."/>
        </authorList>
    </citation>
    <scope>NUCLEOTIDE SEQUENCE [LARGE SCALE GENOMIC DNA]</scope>
    <source>
        <strain evidence="1 2">DSM 23126</strain>
    </source>
</reference>
<proteinExistence type="predicted"/>
<evidence type="ECO:0000313" key="2">
    <source>
        <dbReference type="Proteomes" id="UP000199488"/>
    </source>
</evidence>
<organism evidence="1 2">
    <name type="scientific">Marinococcus luteus</name>
    <dbReference type="NCBI Taxonomy" id="1122204"/>
    <lineage>
        <taxon>Bacteria</taxon>
        <taxon>Bacillati</taxon>
        <taxon>Bacillota</taxon>
        <taxon>Bacilli</taxon>
        <taxon>Bacillales</taxon>
        <taxon>Bacillaceae</taxon>
        <taxon>Marinococcus</taxon>
    </lineage>
</organism>
<dbReference type="EMBL" id="FNNC01000001">
    <property type="protein sequence ID" value="SDW05884.1"/>
    <property type="molecule type" value="Genomic_DNA"/>
</dbReference>
<protein>
    <recommendedName>
        <fullName evidence="3">RiboL-PSP-HEPN domain-containing protein</fullName>
    </recommendedName>
</protein>
<sequence length="103" mass="12608">MNIDYHLNRAKKMADNYQKLYIIEKYMKESLVNNELESNLYFHEYIPLLNENYFDKSVKMDLYKLIKVRNKICHMEVLDIEEESLLKKCYRDIIKNNINLHSK</sequence>
<dbReference type="STRING" id="1122204.SAMN05421781_0297"/>
<dbReference type="Proteomes" id="UP000199488">
    <property type="component" value="Unassembled WGS sequence"/>
</dbReference>
<accession>A0A1H2QGY4</accession>
<evidence type="ECO:0008006" key="3">
    <source>
        <dbReference type="Google" id="ProtNLM"/>
    </source>
</evidence>
<name>A0A1H2QGY4_9BACI</name>